<dbReference type="SUPFAM" id="SSF56349">
    <property type="entry name" value="DNA breaking-rejoining enzymes"/>
    <property type="match status" value="1"/>
</dbReference>
<dbReference type="InterPro" id="IPR013762">
    <property type="entry name" value="Integrase-like_cat_sf"/>
</dbReference>
<name>A0A6H0KQQ3_9BACE</name>
<dbReference type="AlphaFoldDB" id="A0A6H0KQQ3"/>
<dbReference type="GO" id="GO:0003677">
    <property type="term" value="F:DNA binding"/>
    <property type="evidence" value="ECO:0007669"/>
    <property type="project" value="UniProtKB-KW"/>
</dbReference>
<evidence type="ECO:0000313" key="6">
    <source>
        <dbReference type="Proteomes" id="UP000501780"/>
    </source>
</evidence>
<evidence type="ECO:0000256" key="1">
    <source>
        <dbReference type="ARBA" id="ARBA00008857"/>
    </source>
</evidence>
<accession>A0A6H0KQQ3</accession>
<organism evidence="5 6">
    <name type="scientific">Bacteroides faecium</name>
    <dbReference type="NCBI Taxonomy" id="2715212"/>
    <lineage>
        <taxon>Bacteria</taxon>
        <taxon>Pseudomonadati</taxon>
        <taxon>Bacteroidota</taxon>
        <taxon>Bacteroidia</taxon>
        <taxon>Bacteroidales</taxon>
        <taxon>Bacteroidaceae</taxon>
        <taxon>Bacteroides</taxon>
    </lineage>
</organism>
<dbReference type="CDD" id="cd01185">
    <property type="entry name" value="INTN1_C_like"/>
    <property type="match status" value="1"/>
</dbReference>
<dbReference type="Gene3D" id="1.10.443.10">
    <property type="entry name" value="Intergrase catalytic core"/>
    <property type="match status" value="1"/>
</dbReference>
<gene>
    <name evidence="5" type="ORF">BacF7301_12250</name>
</gene>
<protein>
    <submittedName>
        <fullName evidence="5">Site-specific integrase</fullName>
    </submittedName>
</protein>
<dbReference type="Pfam" id="PF00589">
    <property type="entry name" value="Phage_integrase"/>
    <property type="match status" value="1"/>
</dbReference>
<dbReference type="EMBL" id="CP050831">
    <property type="protein sequence ID" value="QIU94868.1"/>
    <property type="molecule type" value="Genomic_DNA"/>
</dbReference>
<dbReference type="Gene3D" id="1.10.150.130">
    <property type="match status" value="1"/>
</dbReference>
<dbReference type="PROSITE" id="PS51898">
    <property type="entry name" value="TYR_RECOMBINASE"/>
    <property type="match status" value="1"/>
</dbReference>
<dbReference type="InterPro" id="IPR010998">
    <property type="entry name" value="Integrase_recombinase_N"/>
</dbReference>
<evidence type="ECO:0000256" key="3">
    <source>
        <dbReference type="ARBA" id="ARBA00023172"/>
    </source>
</evidence>
<dbReference type="GO" id="GO:0006310">
    <property type="term" value="P:DNA recombination"/>
    <property type="evidence" value="ECO:0007669"/>
    <property type="project" value="UniProtKB-KW"/>
</dbReference>
<keyword evidence="6" id="KW-1185">Reference proteome</keyword>
<dbReference type="Pfam" id="PF13102">
    <property type="entry name" value="Phage_int_SAM_5"/>
    <property type="match status" value="1"/>
</dbReference>
<dbReference type="InterPro" id="IPR011010">
    <property type="entry name" value="DNA_brk_join_enz"/>
</dbReference>
<dbReference type="RefSeq" id="WP_167963163.1">
    <property type="nucleotide sequence ID" value="NZ_CP050831.1"/>
</dbReference>
<dbReference type="InterPro" id="IPR050090">
    <property type="entry name" value="Tyrosine_recombinase_XerCD"/>
</dbReference>
<dbReference type="PANTHER" id="PTHR30349">
    <property type="entry name" value="PHAGE INTEGRASE-RELATED"/>
    <property type="match status" value="1"/>
</dbReference>
<evidence type="ECO:0000259" key="4">
    <source>
        <dbReference type="PROSITE" id="PS51898"/>
    </source>
</evidence>
<keyword evidence="2" id="KW-0238">DNA-binding</keyword>
<dbReference type="Proteomes" id="UP000501780">
    <property type="component" value="Chromosome"/>
</dbReference>
<reference evidence="5 6" key="1">
    <citation type="submission" date="2020-03" db="EMBL/GenBank/DDBJ databases">
        <title>Genomic analysis of Bacteroides faecium CBA7301.</title>
        <authorList>
            <person name="Kim J."/>
            <person name="Roh S.W."/>
        </authorList>
    </citation>
    <scope>NUCLEOTIDE SEQUENCE [LARGE SCALE GENOMIC DNA]</scope>
    <source>
        <strain evidence="5 6">CBA7301</strain>
    </source>
</reference>
<sequence length="416" mass="48003">MRTSIRLMLNKNRRLKDGRYPLVFRVIHCRRKKLLYTGYRVCEDEFDESVGKVLPDAGSGLTASKVSIINKEVEQMKKNIWGRVRQLELTGLPFSVDDLLRPKEEEKKEGVRQFQLLEYIDGQVETKRMKGKEGMAAAYRSTRSSLAKYVYNVDIDMEKVDYRFVQGYIEFLTQQGIRANTVCYYLRNLRTLYNQAIVDGLRTDKEYPFVKVSTRPAKTVKRAISREDMEAIANLSLEGNYKMELSRDLYLFSFYAQGMSFVDVVFLKKGNIVGETIIYNRHKSKQLIQIVITPQMNQLMKKYAGNGEYIFPIIDVNNPQSVYHQYRLALTNINRHLQKIELSLGIQKRITTYTARHTWATLAHDYGAPISVISAGLGHTSEEMTRVYLKELDSKVLNQVNLVITNLSIAKNDLTG</sequence>
<comment type="similarity">
    <text evidence="1">Belongs to the 'phage' integrase family.</text>
</comment>
<dbReference type="InterPro" id="IPR002104">
    <property type="entry name" value="Integrase_catalytic"/>
</dbReference>
<dbReference type="GO" id="GO:0015074">
    <property type="term" value="P:DNA integration"/>
    <property type="evidence" value="ECO:0007669"/>
    <property type="project" value="InterPro"/>
</dbReference>
<evidence type="ECO:0000313" key="5">
    <source>
        <dbReference type="EMBL" id="QIU94868.1"/>
    </source>
</evidence>
<dbReference type="InterPro" id="IPR025269">
    <property type="entry name" value="SAM-like_dom"/>
</dbReference>
<proteinExistence type="inferred from homology"/>
<dbReference type="KEGG" id="bfc:BacF7301_12250"/>
<keyword evidence="3" id="KW-0233">DNA recombination</keyword>
<dbReference type="PANTHER" id="PTHR30349:SF64">
    <property type="entry name" value="PROPHAGE INTEGRASE INTD-RELATED"/>
    <property type="match status" value="1"/>
</dbReference>
<feature type="domain" description="Tyr recombinase" evidence="4">
    <location>
        <begin position="219"/>
        <end position="402"/>
    </location>
</feature>
<evidence type="ECO:0000256" key="2">
    <source>
        <dbReference type="ARBA" id="ARBA00023125"/>
    </source>
</evidence>